<evidence type="ECO:0000313" key="5">
    <source>
        <dbReference type="Proteomes" id="UP001367508"/>
    </source>
</evidence>
<dbReference type="PANTHER" id="PTHR11630:SF26">
    <property type="entry name" value="DNA REPLICATION LICENSING FACTOR MCM7"/>
    <property type="match status" value="1"/>
</dbReference>
<dbReference type="InterPro" id="IPR027417">
    <property type="entry name" value="P-loop_NTPase"/>
</dbReference>
<organism evidence="4 5">
    <name type="scientific">Canavalia gladiata</name>
    <name type="common">Sword bean</name>
    <name type="synonym">Dolichos gladiatus</name>
    <dbReference type="NCBI Taxonomy" id="3824"/>
    <lineage>
        <taxon>Eukaryota</taxon>
        <taxon>Viridiplantae</taxon>
        <taxon>Streptophyta</taxon>
        <taxon>Embryophyta</taxon>
        <taxon>Tracheophyta</taxon>
        <taxon>Spermatophyta</taxon>
        <taxon>Magnoliopsida</taxon>
        <taxon>eudicotyledons</taxon>
        <taxon>Gunneridae</taxon>
        <taxon>Pentapetalae</taxon>
        <taxon>rosids</taxon>
        <taxon>fabids</taxon>
        <taxon>Fabales</taxon>
        <taxon>Fabaceae</taxon>
        <taxon>Papilionoideae</taxon>
        <taxon>50 kb inversion clade</taxon>
        <taxon>NPAAA clade</taxon>
        <taxon>indigoferoid/millettioid clade</taxon>
        <taxon>Phaseoleae</taxon>
        <taxon>Canavalia</taxon>
    </lineage>
</organism>
<evidence type="ECO:0000256" key="1">
    <source>
        <dbReference type="ARBA" id="ARBA00022741"/>
    </source>
</evidence>
<dbReference type="GO" id="GO:0042555">
    <property type="term" value="C:MCM complex"/>
    <property type="evidence" value="ECO:0007669"/>
    <property type="project" value="TreeGrafter"/>
</dbReference>
<keyword evidence="5" id="KW-1185">Reference proteome</keyword>
<dbReference type="EMBL" id="JAYMYQ010000003">
    <property type="protein sequence ID" value="KAK7344682.1"/>
    <property type="molecule type" value="Genomic_DNA"/>
</dbReference>
<sequence length="103" mass="11144">MKIKGDLHICLMGDPGVPKSQLLKHIINVAPKGVYTTDKGSSRVRLTAAVQKDPVEGRTLVLADMGICAIDEVGKMEESDRIAIHEIMEQPTVSIAKLGSLHQ</sequence>
<evidence type="ECO:0000256" key="2">
    <source>
        <dbReference type="ARBA" id="ARBA00022840"/>
    </source>
</evidence>
<proteinExistence type="predicted"/>
<dbReference type="PROSITE" id="PS50051">
    <property type="entry name" value="MCM_2"/>
    <property type="match status" value="1"/>
</dbReference>
<dbReference type="Pfam" id="PF00493">
    <property type="entry name" value="MCM"/>
    <property type="match status" value="1"/>
</dbReference>
<dbReference type="AlphaFoldDB" id="A0AAN9LYU4"/>
<dbReference type="Gene3D" id="3.40.50.300">
    <property type="entry name" value="P-loop containing nucleotide triphosphate hydrolases"/>
    <property type="match status" value="1"/>
</dbReference>
<accession>A0AAN9LYU4</accession>
<evidence type="ECO:0000259" key="3">
    <source>
        <dbReference type="PROSITE" id="PS50051"/>
    </source>
</evidence>
<evidence type="ECO:0000313" key="4">
    <source>
        <dbReference type="EMBL" id="KAK7344682.1"/>
    </source>
</evidence>
<dbReference type="PRINTS" id="PR01657">
    <property type="entry name" value="MCMFAMILY"/>
</dbReference>
<dbReference type="InterPro" id="IPR031327">
    <property type="entry name" value="MCM"/>
</dbReference>
<gene>
    <name evidence="4" type="ORF">VNO77_14595</name>
</gene>
<dbReference type="GO" id="GO:0000727">
    <property type="term" value="P:double-strand break repair via break-induced replication"/>
    <property type="evidence" value="ECO:0007669"/>
    <property type="project" value="TreeGrafter"/>
</dbReference>
<comment type="caution">
    <text evidence="4">The sequence shown here is derived from an EMBL/GenBank/DDBJ whole genome shotgun (WGS) entry which is preliminary data.</text>
</comment>
<reference evidence="4 5" key="1">
    <citation type="submission" date="2024-01" db="EMBL/GenBank/DDBJ databases">
        <title>The genomes of 5 underutilized Papilionoideae crops provide insights into root nodulation and disease resistanc.</title>
        <authorList>
            <person name="Jiang F."/>
        </authorList>
    </citation>
    <scope>NUCLEOTIDE SEQUENCE [LARGE SCALE GENOMIC DNA]</scope>
    <source>
        <strain evidence="4">LVBAO_FW01</strain>
        <tissue evidence="4">Leaves</tissue>
    </source>
</reference>
<dbReference type="GO" id="GO:0006271">
    <property type="term" value="P:DNA strand elongation involved in DNA replication"/>
    <property type="evidence" value="ECO:0007669"/>
    <property type="project" value="TreeGrafter"/>
</dbReference>
<protein>
    <recommendedName>
        <fullName evidence="3">MCM C-terminal AAA(+) ATPase domain-containing protein</fullName>
    </recommendedName>
</protein>
<dbReference type="Proteomes" id="UP001367508">
    <property type="component" value="Unassembled WGS sequence"/>
</dbReference>
<dbReference type="GO" id="GO:0005634">
    <property type="term" value="C:nucleus"/>
    <property type="evidence" value="ECO:0007669"/>
    <property type="project" value="TreeGrafter"/>
</dbReference>
<name>A0AAN9LYU4_CANGL</name>
<keyword evidence="1" id="KW-0547">Nucleotide-binding</keyword>
<dbReference type="SUPFAM" id="SSF52540">
    <property type="entry name" value="P-loop containing nucleoside triphosphate hydrolases"/>
    <property type="match status" value="1"/>
</dbReference>
<dbReference type="InterPro" id="IPR001208">
    <property type="entry name" value="MCM_dom"/>
</dbReference>
<feature type="domain" description="MCM C-terminal AAA(+) ATPase" evidence="3">
    <location>
        <begin position="1"/>
        <end position="103"/>
    </location>
</feature>
<dbReference type="PANTHER" id="PTHR11630">
    <property type="entry name" value="DNA REPLICATION LICENSING FACTOR MCM FAMILY MEMBER"/>
    <property type="match status" value="1"/>
</dbReference>
<dbReference type="GO" id="GO:0003697">
    <property type="term" value="F:single-stranded DNA binding"/>
    <property type="evidence" value="ECO:0007669"/>
    <property type="project" value="TreeGrafter"/>
</dbReference>
<dbReference type="GO" id="GO:0005524">
    <property type="term" value="F:ATP binding"/>
    <property type="evidence" value="ECO:0007669"/>
    <property type="project" value="UniProtKB-KW"/>
</dbReference>
<dbReference type="GO" id="GO:0006270">
    <property type="term" value="P:DNA replication initiation"/>
    <property type="evidence" value="ECO:0007669"/>
    <property type="project" value="TreeGrafter"/>
</dbReference>
<dbReference type="GO" id="GO:0017116">
    <property type="term" value="F:single-stranded DNA helicase activity"/>
    <property type="evidence" value="ECO:0007669"/>
    <property type="project" value="TreeGrafter"/>
</dbReference>
<keyword evidence="2" id="KW-0067">ATP-binding</keyword>